<proteinExistence type="predicted"/>
<sequence>MNYVTLPGLTSDGKLYFNEDMNTVEAKIPAGSYLTCHSPAMLELPNGDLLCCWFAGSYEGEPDVSIVCARLPKGADRWTDPVLVSGDPERSEQNPSLFNGPDGAVWCMYTAQLARENGKDNMQFTSQIRCQKSFDGGLTWEAYETVFPREGSFCRQPIQVLENGRWIFGNWLCTDSEEGLAGDPSVFQISEDEGKSWRMVEMPNSRGRVHPTVVELGGGHLAAFMRSREADFIYRSESFDYGDTWSEPKPTPLPNNNSSISAIRTKSGRVAVAYNPTSTPVPVKGKAAWPGLRNPVAVALSEDGGLTFPMIRWMERGEGFIGEENKTNNRQYEYPYIMQGADGRIHLTYAAFTRQCVKYVSFFEEDVMGKKREYMGVYNPTSGEGTK</sequence>
<dbReference type="Proteomes" id="UP000183255">
    <property type="component" value="Unassembled WGS sequence"/>
</dbReference>
<dbReference type="EMBL" id="FNDZ01000009">
    <property type="protein sequence ID" value="SDJ18542.1"/>
    <property type="molecule type" value="Genomic_DNA"/>
</dbReference>
<evidence type="ECO:0000259" key="1">
    <source>
        <dbReference type="Pfam" id="PF13088"/>
    </source>
</evidence>
<gene>
    <name evidence="2" type="ORF">SAMN05421804_10932</name>
</gene>
<dbReference type="PANTHER" id="PTHR43752">
    <property type="entry name" value="BNR/ASP-BOX REPEAT FAMILY PROTEIN"/>
    <property type="match status" value="1"/>
</dbReference>
<protein>
    <submittedName>
        <fullName evidence="2">Predicted neuraminidase (Sialidase)</fullName>
    </submittedName>
</protein>
<dbReference type="AlphaFoldDB" id="A0A1G8RNQ8"/>
<dbReference type="Pfam" id="PF13088">
    <property type="entry name" value="BNR_2"/>
    <property type="match status" value="1"/>
</dbReference>
<organism evidence="2 3">
    <name type="scientific">Proteiniclasticum ruminis</name>
    <dbReference type="NCBI Taxonomy" id="398199"/>
    <lineage>
        <taxon>Bacteria</taxon>
        <taxon>Bacillati</taxon>
        <taxon>Bacillota</taxon>
        <taxon>Clostridia</taxon>
        <taxon>Eubacteriales</taxon>
        <taxon>Clostridiaceae</taxon>
        <taxon>Proteiniclasticum</taxon>
    </lineage>
</organism>
<dbReference type="PANTHER" id="PTHR43752:SF2">
    <property type="entry name" value="BNR_ASP-BOX REPEAT FAMILY PROTEIN"/>
    <property type="match status" value="1"/>
</dbReference>
<reference evidence="2 3" key="1">
    <citation type="submission" date="2016-10" db="EMBL/GenBank/DDBJ databases">
        <authorList>
            <person name="de Groot N.N."/>
        </authorList>
    </citation>
    <scope>NUCLEOTIDE SEQUENCE [LARGE SCALE GENOMIC DNA]</scope>
    <source>
        <strain evidence="2 3">CGMCC 1.5058</strain>
    </source>
</reference>
<accession>A0A1G8RNQ8</accession>
<evidence type="ECO:0000313" key="3">
    <source>
        <dbReference type="Proteomes" id="UP000183255"/>
    </source>
</evidence>
<dbReference type="SUPFAM" id="SSF50939">
    <property type="entry name" value="Sialidases"/>
    <property type="match status" value="1"/>
</dbReference>
<evidence type="ECO:0000313" key="2">
    <source>
        <dbReference type="EMBL" id="SDJ18542.1"/>
    </source>
</evidence>
<feature type="domain" description="Sialidase" evidence="1">
    <location>
        <begin position="47"/>
        <end position="347"/>
    </location>
</feature>
<dbReference type="Gene3D" id="2.120.10.10">
    <property type="match status" value="1"/>
</dbReference>
<dbReference type="InterPro" id="IPR036278">
    <property type="entry name" value="Sialidase_sf"/>
</dbReference>
<name>A0A1G8RNQ8_9CLOT</name>
<dbReference type="CDD" id="cd15482">
    <property type="entry name" value="Sialidase_non-viral"/>
    <property type="match status" value="1"/>
</dbReference>
<dbReference type="InterPro" id="IPR011040">
    <property type="entry name" value="Sialidase"/>
</dbReference>
<dbReference type="RefSeq" id="WP_031577339.1">
    <property type="nucleotide sequence ID" value="NZ_DAMBCI010000129.1"/>
</dbReference>